<evidence type="ECO:0000256" key="8">
    <source>
        <dbReference type="ARBA" id="ARBA00023136"/>
    </source>
</evidence>
<accession>A0ABS0ZGT2</accession>
<comment type="function">
    <text evidence="10">Part of the ABC transporter FtsEX involved in asymmetric cellular division facilitating the initiation of sporulation.</text>
</comment>
<keyword evidence="7 11" id="KW-1133">Transmembrane helix</keyword>
<dbReference type="Proteomes" id="UP000653045">
    <property type="component" value="Unassembled WGS sequence"/>
</dbReference>
<feature type="transmembrane region" description="Helical" evidence="11">
    <location>
        <begin position="21"/>
        <end position="45"/>
    </location>
</feature>
<dbReference type="NCBIfam" id="NF038347">
    <property type="entry name" value="FtsX_Gpos"/>
    <property type="match status" value="1"/>
</dbReference>
<dbReference type="InterPro" id="IPR003838">
    <property type="entry name" value="ABC3_permease_C"/>
</dbReference>
<evidence type="ECO:0000313" key="14">
    <source>
        <dbReference type="EMBL" id="MBJ8325215.1"/>
    </source>
</evidence>
<feature type="transmembrane region" description="Helical" evidence="11">
    <location>
        <begin position="230"/>
        <end position="259"/>
    </location>
</feature>
<feature type="domain" description="FtsX extracellular" evidence="13">
    <location>
        <begin position="83"/>
        <end position="164"/>
    </location>
</feature>
<evidence type="ECO:0000256" key="10">
    <source>
        <dbReference type="PIRNR" id="PIRNR003097"/>
    </source>
</evidence>
<evidence type="ECO:0000256" key="6">
    <source>
        <dbReference type="ARBA" id="ARBA00022692"/>
    </source>
</evidence>
<evidence type="ECO:0000256" key="5">
    <source>
        <dbReference type="ARBA" id="ARBA00022618"/>
    </source>
</evidence>
<evidence type="ECO:0000256" key="9">
    <source>
        <dbReference type="ARBA" id="ARBA00023306"/>
    </source>
</evidence>
<keyword evidence="15" id="KW-1185">Reference proteome</keyword>
<comment type="subcellular location">
    <subcellularLocation>
        <location evidence="1">Cell membrane</location>
        <topology evidence="1">Multi-pass membrane protein</topology>
    </subcellularLocation>
</comment>
<proteinExistence type="inferred from homology"/>
<sequence>MIRRYFRHLWESMKNLKRNGWMTFVAISSVSITLILVGIFSAVIANTERLATGIEKNIQVNAFLLVDSTDYVEQIPNQDGTLTPNENYHKIYDQIAALPEVQKIDFSDKEEQLKNLQETLGDSWEIFEGDANPLSTVYIITTTSPQAVKTVAEQVEGIDGIDSVEYGGANTERIFRIAGVIRTWGLVGAGLLLFVAVFLISNTIRITIISRRREIMIMRLVGAKNSYIRWPFFLEGAWVGLIGAILPSLILFYGYHFVYQKFNVALIKQNLSMYEPDVFLLYAMGALFLIGILIGSVGSVLSMRRYLKA</sequence>
<comment type="similarity">
    <text evidence="2 10">Belongs to the ABC-4 integral membrane protein family. FtsX subfamily.</text>
</comment>
<organism evidence="14 15">
    <name type="scientific">Streptococcus pacificus</name>
    <dbReference type="NCBI Taxonomy" id="2740577"/>
    <lineage>
        <taxon>Bacteria</taxon>
        <taxon>Bacillati</taxon>
        <taxon>Bacillota</taxon>
        <taxon>Bacilli</taxon>
        <taxon>Lactobacillales</taxon>
        <taxon>Streptococcaceae</taxon>
        <taxon>Streptococcus</taxon>
    </lineage>
</organism>
<dbReference type="Pfam" id="PF18075">
    <property type="entry name" value="FtsX_ECD"/>
    <property type="match status" value="1"/>
</dbReference>
<dbReference type="Pfam" id="PF02687">
    <property type="entry name" value="FtsX"/>
    <property type="match status" value="1"/>
</dbReference>
<dbReference type="PANTHER" id="PTHR47755">
    <property type="entry name" value="CELL DIVISION PROTEIN FTSX"/>
    <property type="match status" value="1"/>
</dbReference>
<dbReference type="PANTHER" id="PTHR47755:SF1">
    <property type="entry name" value="CELL DIVISION PROTEIN FTSX"/>
    <property type="match status" value="1"/>
</dbReference>
<dbReference type="InterPro" id="IPR058204">
    <property type="entry name" value="FtsX_firmicutes-type"/>
</dbReference>
<feature type="transmembrane region" description="Helical" evidence="11">
    <location>
        <begin position="279"/>
        <end position="301"/>
    </location>
</feature>
<evidence type="ECO:0000313" key="15">
    <source>
        <dbReference type="Proteomes" id="UP000653045"/>
    </source>
</evidence>
<evidence type="ECO:0000259" key="13">
    <source>
        <dbReference type="Pfam" id="PF18075"/>
    </source>
</evidence>
<evidence type="ECO:0000256" key="2">
    <source>
        <dbReference type="ARBA" id="ARBA00007379"/>
    </source>
</evidence>
<gene>
    <name evidence="14" type="ORF">JHK62_00775</name>
</gene>
<feature type="transmembrane region" description="Helical" evidence="11">
    <location>
        <begin position="184"/>
        <end position="209"/>
    </location>
</feature>
<dbReference type="InterPro" id="IPR040690">
    <property type="entry name" value="FtsX_ECD"/>
</dbReference>
<keyword evidence="9 10" id="KW-0131">Cell cycle</keyword>
<keyword evidence="4 10" id="KW-1003">Cell membrane</keyword>
<dbReference type="PIRSF" id="PIRSF003097">
    <property type="entry name" value="FtsX"/>
    <property type="match status" value="1"/>
</dbReference>
<evidence type="ECO:0000256" key="3">
    <source>
        <dbReference type="ARBA" id="ARBA00021907"/>
    </source>
</evidence>
<keyword evidence="6 11" id="KW-0812">Transmembrane</keyword>
<evidence type="ECO:0000259" key="12">
    <source>
        <dbReference type="Pfam" id="PF02687"/>
    </source>
</evidence>
<comment type="caution">
    <text evidence="14">The sequence shown here is derived from an EMBL/GenBank/DDBJ whole genome shotgun (WGS) entry which is preliminary data.</text>
</comment>
<evidence type="ECO:0000256" key="11">
    <source>
        <dbReference type="SAM" id="Phobius"/>
    </source>
</evidence>
<dbReference type="Gene3D" id="3.30.70.3040">
    <property type="match status" value="1"/>
</dbReference>
<dbReference type="RefSeq" id="WP_199574782.1">
    <property type="nucleotide sequence ID" value="NZ_JAENBO010000001.1"/>
</dbReference>
<evidence type="ECO:0000256" key="1">
    <source>
        <dbReference type="ARBA" id="ARBA00004651"/>
    </source>
</evidence>
<keyword evidence="8 10" id="KW-0472">Membrane</keyword>
<evidence type="ECO:0000256" key="4">
    <source>
        <dbReference type="ARBA" id="ARBA00022475"/>
    </source>
</evidence>
<name>A0ABS0ZGT2_9STRE</name>
<protein>
    <recommendedName>
        <fullName evidence="3 10">Cell division protein FtsX</fullName>
    </recommendedName>
</protein>
<keyword evidence="5 10" id="KW-0132">Cell division</keyword>
<evidence type="ECO:0000256" key="7">
    <source>
        <dbReference type="ARBA" id="ARBA00022989"/>
    </source>
</evidence>
<reference evidence="14 15" key="1">
    <citation type="journal article" date="2021" name="Int. J. Syst. Evol. Microbiol.">
        <title>Streptococcus vicugnae sp. nov., isolated from faeces of alpacas (Vicugna pacos) and cattle (Bos taurus), Streptococcus zalophi sp. nov., and Streptococcus pacificus sp. nov., isolated from respiratory tract of California sea lions (Zalophus californianus).</title>
        <authorList>
            <person name="Volokhov D.V."/>
            <person name="Zagorodnyaya T.A."/>
            <person name="Shen Z."/>
            <person name="Blom J."/>
            <person name="Furtak V.A."/>
            <person name="Eisenberg T."/>
            <person name="Fan P."/>
            <person name="Jeong K.C."/>
            <person name="Gao Y."/>
            <person name="Zhang S."/>
            <person name="Amselle M."/>
        </authorList>
    </citation>
    <scope>NUCLEOTIDE SEQUENCE [LARGE SCALE GENOMIC DNA]</scope>
    <source>
        <strain evidence="14 15">CSL7591</strain>
    </source>
</reference>
<feature type="domain" description="ABC3 transporter permease C-terminal" evidence="12">
    <location>
        <begin position="188"/>
        <end position="307"/>
    </location>
</feature>
<dbReference type="EMBL" id="JAENBO010000001">
    <property type="protein sequence ID" value="MBJ8325215.1"/>
    <property type="molecule type" value="Genomic_DNA"/>
</dbReference>
<dbReference type="InterPro" id="IPR004513">
    <property type="entry name" value="FtsX"/>
</dbReference>